<reference evidence="5 6" key="1">
    <citation type="submission" date="2019-06" db="EMBL/GenBank/DDBJ databases">
        <title>Desulfobotulus mexicanus sp. nov., a novel sulfate-reducing bacterium isolated from the sediment of an alkaline crater lake in Mexico.</title>
        <authorList>
            <person name="Hirschler-Rea A."/>
        </authorList>
    </citation>
    <scope>NUCLEOTIDE SEQUENCE [LARGE SCALE GENOMIC DNA]</scope>
    <source>
        <strain evidence="5 6">PAR22N</strain>
    </source>
</reference>
<keyword evidence="5" id="KW-0413">Isomerase</keyword>
<keyword evidence="6" id="KW-1185">Reference proteome</keyword>
<dbReference type="GO" id="GO:0005829">
    <property type="term" value="C:cytosol"/>
    <property type="evidence" value="ECO:0007669"/>
    <property type="project" value="TreeGrafter"/>
</dbReference>
<evidence type="ECO:0000256" key="2">
    <source>
        <dbReference type="ARBA" id="ARBA00011915"/>
    </source>
</evidence>
<evidence type="ECO:0000313" key="6">
    <source>
        <dbReference type="Proteomes" id="UP000321899"/>
    </source>
</evidence>
<dbReference type="CDD" id="cd06558">
    <property type="entry name" value="crotonase-like"/>
    <property type="match status" value="1"/>
</dbReference>
<evidence type="ECO:0000313" key="5">
    <source>
        <dbReference type="EMBL" id="TYT73653.1"/>
    </source>
</evidence>
<dbReference type="OrthoDB" id="9790967at2"/>
<gene>
    <name evidence="5" type="ORF">FIM25_13950</name>
</gene>
<dbReference type="InterPro" id="IPR045004">
    <property type="entry name" value="ECH_dom"/>
</dbReference>
<dbReference type="GO" id="GO:0006574">
    <property type="term" value="P:L-valine catabolic process"/>
    <property type="evidence" value="ECO:0007669"/>
    <property type="project" value="TreeGrafter"/>
</dbReference>
<dbReference type="Gene3D" id="3.90.226.10">
    <property type="entry name" value="2-enoyl-CoA Hydratase, Chain A, domain 1"/>
    <property type="match status" value="1"/>
</dbReference>
<dbReference type="InterPro" id="IPR029045">
    <property type="entry name" value="ClpP/crotonase-like_dom_sf"/>
</dbReference>
<organism evidence="5 6">
    <name type="scientific">Desulfobotulus mexicanus</name>
    <dbReference type="NCBI Taxonomy" id="2586642"/>
    <lineage>
        <taxon>Bacteria</taxon>
        <taxon>Pseudomonadati</taxon>
        <taxon>Thermodesulfobacteriota</taxon>
        <taxon>Desulfobacteria</taxon>
        <taxon>Desulfobacterales</taxon>
        <taxon>Desulfobacteraceae</taxon>
        <taxon>Desulfobotulus</taxon>
    </lineage>
</organism>
<dbReference type="PANTHER" id="PTHR43176">
    <property type="entry name" value="3-HYDROXYISOBUTYRYL-COA HYDROLASE-RELATED"/>
    <property type="match status" value="1"/>
</dbReference>
<dbReference type="Pfam" id="PF16113">
    <property type="entry name" value="ECH_2"/>
    <property type="match status" value="1"/>
</dbReference>
<protein>
    <recommendedName>
        <fullName evidence="2">3-hydroxyisobutyryl-CoA hydrolase</fullName>
        <ecNumber evidence="2">3.1.2.4</ecNumber>
    </recommendedName>
</protein>
<feature type="domain" description="Enoyl-CoA hydratase/isomerase" evidence="4">
    <location>
        <begin position="20"/>
        <end position="351"/>
    </location>
</feature>
<dbReference type="RefSeq" id="WP_139450472.1">
    <property type="nucleotide sequence ID" value="NZ_VDMB01000023.1"/>
</dbReference>
<dbReference type="Proteomes" id="UP000321899">
    <property type="component" value="Unassembled WGS sequence"/>
</dbReference>
<proteinExistence type="predicted"/>
<dbReference type="AlphaFoldDB" id="A0A5S5MD63"/>
<dbReference type="SUPFAM" id="SSF52096">
    <property type="entry name" value="ClpP/crotonase"/>
    <property type="match status" value="1"/>
</dbReference>
<dbReference type="InterPro" id="IPR032259">
    <property type="entry name" value="HIBYL-CoA-H"/>
</dbReference>
<sequence>MKRDIHLSYIPLAGGKRLLCIRIEAEERLNTLRMETTLAIGDAVRRADQDESVVFVWLEGKGGKAFCAGGDVRLLSGKYLGGDKKSALDFFTTEYSTDYSIHMAKTPILCFAHGIVMGGGIGILAACRHKVLTPDVVLAMPEVSIGLFPDVGATWFLNRMPRGCGRLLGLCGYRMDAADACFLGFGDRVVQEDDREALFESLVALDWTGNPERDAQAVDAVLAHFELPLESGFLAEKPECLRKLALAPDPVTFGEILVESGKREPRLIQASKTFGSASPFSICLTWRQLGTGRHLSLKQAFCLELILAARCMEHPDFHEGVRALLVDKDQSPAWKDGRLENVDPGEIRNCFTPPWSSLHPLKDLPDPALISGWS</sequence>
<evidence type="ECO:0000256" key="1">
    <source>
        <dbReference type="ARBA" id="ARBA00001709"/>
    </source>
</evidence>
<evidence type="ECO:0000259" key="4">
    <source>
        <dbReference type="Pfam" id="PF16113"/>
    </source>
</evidence>
<accession>A0A5S5MD63</accession>
<comment type="caution">
    <text evidence="5">The sequence shown here is derived from an EMBL/GenBank/DDBJ whole genome shotgun (WGS) entry which is preliminary data.</text>
</comment>
<comment type="catalytic activity">
    <reaction evidence="1">
        <text>3-hydroxy-2-methylpropanoyl-CoA + H2O = 3-hydroxy-2-methylpropanoate + CoA + H(+)</text>
        <dbReference type="Rhea" id="RHEA:20888"/>
        <dbReference type="ChEBI" id="CHEBI:11805"/>
        <dbReference type="ChEBI" id="CHEBI:15377"/>
        <dbReference type="ChEBI" id="CHEBI:15378"/>
        <dbReference type="ChEBI" id="CHEBI:57287"/>
        <dbReference type="ChEBI" id="CHEBI:57340"/>
        <dbReference type="EC" id="3.1.2.4"/>
    </reaction>
</comment>
<dbReference type="GO" id="GO:0016853">
    <property type="term" value="F:isomerase activity"/>
    <property type="evidence" value="ECO:0007669"/>
    <property type="project" value="UniProtKB-KW"/>
</dbReference>
<dbReference type="EMBL" id="VDMB01000023">
    <property type="protein sequence ID" value="TYT73653.1"/>
    <property type="molecule type" value="Genomic_DNA"/>
</dbReference>
<dbReference type="EC" id="3.1.2.4" evidence="2"/>
<keyword evidence="3" id="KW-0378">Hydrolase</keyword>
<evidence type="ECO:0000256" key="3">
    <source>
        <dbReference type="ARBA" id="ARBA00022801"/>
    </source>
</evidence>
<name>A0A5S5MD63_9BACT</name>
<dbReference type="PANTHER" id="PTHR43176:SF3">
    <property type="entry name" value="3-HYDROXYISOBUTYRYL-COA HYDROLASE, MITOCHONDRIAL"/>
    <property type="match status" value="1"/>
</dbReference>
<dbReference type="GO" id="GO:0003860">
    <property type="term" value="F:3-hydroxyisobutyryl-CoA hydrolase activity"/>
    <property type="evidence" value="ECO:0007669"/>
    <property type="project" value="UniProtKB-EC"/>
</dbReference>